<comment type="caution">
    <text evidence="2">The sequence shown here is derived from an EMBL/GenBank/DDBJ whole genome shotgun (WGS) entry which is preliminary data.</text>
</comment>
<evidence type="ECO:0000313" key="3">
    <source>
        <dbReference type="Proteomes" id="UP000324748"/>
    </source>
</evidence>
<dbReference type="AlphaFoldDB" id="A0A5B0NL74"/>
<dbReference type="EMBL" id="VSWC01000093">
    <property type="protein sequence ID" value="KAA1088960.1"/>
    <property type="molecule type" value="Genomic_DNA"/>
</dbReference>
<evidence type="ECO:0000256" key="1">
    <source>
        <dbReference type="SAM" id="MobiDB-lite"/>
    </source>
</evidence>
<proteinExistence type="predicted"/>
<feature type="compositionally biased region" description="Acidic residues" evidence="1">
    <location>
        <begin position="31"/>
        <end position="44"/>
    </location>
</feature>
<protein>
    <submittedName>
        <fullName evidence="2">Uncharacterized protein</fullName>
    </submittedName>
</protein>
<feature type="region of interest" description="Disordered" evidence="1">
    <location>
        <begin position="31"/>
        <end position="50"/>
    </location>
</feature>
<dbReference type="Proteomes" id="UP000324748">
    <property type="component" value="Unassembled WGS sequence"/>
</dbReference>
<organism evidence="2 3">
    <name type="scientific">Puccinia graminis f. sp. tritici</name>
    <dbReference type="NCBI Taxonomy" id="56615"/>
    <lineage>
        <taxon>Eukaryota</taxon>
        <taxon>Fungi</taxon>
        <taxon>Dikarya</taxon>
        <taxon>Basidiomycota</taxon>
        <taxon>Pucciniomycotina</taxon>
        <taxon>Pucciniomycetes</taxon>
        <taxon>Pucciniales</taxon>
        <taxon>Pucciniaceae</taxon>
        <taxon>Puccinia</taxon>
    </lineage>
</organism>
<evidence type="ECO:0000313" key="2">
    <source>
        <dbReference type="EMBL" id="KAA1088960.1"/>
    </source>
</evidence>
<reference evidence="2 3" key="1">
    <citation type="submission" date="2019-05" db="EMBL/GenBank/DDBJ databases">
        <title>Emergence of the Ug99 lineage of the wheat stem rust pathogen through somatic hybridization.</title>
        <authorList>
            <person name="Li F."/>
            <person name="Upadhyaya N.M."/>
            <person name="Sperschneider J."/>
            <person name="Matny O."/>
            <person name="Nguyen-Phuc H."/>
            <person name="Mago R."/>
            <person name="Raley C."/>
            <person name="Miller M.E."/>
            <person name="Silverstein K.A.T."/>
            <person name="Henningsen E."/>
            <person name="Hirsch C.D."/>
            <person name="Visser B."/>
            <person name="Pretorius Z.A."/>
            <person name="Steffenson B.J."/>
            <person name="Schwessinger B."/>
            <person name="Dodds P.N."/>
            <person name="Figueroa M."/>
        </authorList>
    </citation>
    <scope>NUCLEOTIDE SEQUENCE [LARGE SCALE GENOMIC DNA]</scope>
    <source>
        <strain evidence="2">21-0</strain>
    </source>
</reference>
<sequence length="76" mass="8366">MVLGDERAELVEVTGESVELSGVKFERFEDEDEASEALVDEEASSDDRDGRIGELLPSVELVAVLGECTANRPLWR</sequence>
<keyword evidence="3" id="KW-1185">Reference proteome</keyword>
<accession>A0A5B0NL74</accession>
<gene>
    <name evidence="2" type="ORF">PGT21_002167</name>
</gene>
<name>A0A5B0NL74_PUCGR</name>